<dbReference type="AlphaFoldDB" id="A0A642UYM7"/>
<feature type="compositionally biased region" description="Low complexity" evidence="11">
    <location>
        <begin position="48"/>
        <end position="80"/>
    </location>
</feature>
<feature type="compositionally biased region" description="Polar residues" evidence="11">
    <location>
        <begin position="834"/>
        <end position="843"/>
    </location>
</feature>
<evidence type="ECO:0000256" key="3">
    <source>
        <dbReference type="ARBA" id="ARBA00022729"/>
    </source>
</evidence>
<dbReference type="PANTHER" id="PTHR10728:SF33">
    <property type="entry name" value="LYSOPHOSPHOLIPASE 1-RELATED"/>
    <property type="match status" value="1"/>
</dbReference>
<dbReference type="InterPro" id="IPR002642">
    <property type="entry name" value="LysoPLipase_cat_dom"/>
</dbReference>
<feature type="region of interest" description="Disordered" evidence="11">
    <location>
        <begin position="761"/>
        <end position="843"/>
    </location>
</feature>
<evidence type="ECO:0000256" key="1">
    <source>
        <dbReference type="ARBA" id="ARBA00008780"/>
    </source>
</evidence>
<accession>A0A642UYM7</accession>
<keyword evidence="14" id="KW-1185">Reference proteome</keyword>
<keyword evidence="6 9" id="KW-0443">Lipid metabolism</keyword>
<dbReference type="RefSeq" id="XP_034014848.1">
    <property type="nucleotide sequence ID" value="XM_034156002.1"/>
</dbReference>
<comment type="similarity">
    <text evidence="1 10">Belongs to the lysophospholipase family.</text>
</comment>
<keyword evidence="3 10" id="KW-0732">Signal</keyword>
<dbReference type="GO" id="GO:0005886">
    <property type="term" value="C:plasma membrane"/>
    <property type="evidence" value="ECO:0007669"/>
    <property type="project" value="TreeGrafter"/>
</dbReference>
<gene>
    <name evidence="13" type="ORF">DIURU_000326</name>
</gene>
<protein>
    <recommendedName>
        <fullName evidence="2 10">Lysophospholipase</fullName>
        <ecNumber evidence="2 10">3.1.1.5</ecNumber>
    </recommendedName>
</protein>
<evidence type="ECO:0000256" key="9">
    <source>
        <dbReference type="PROSITE-ProRule" id="PRU00555"/>
    </source>
</evidence>
<comment type="caution">
    <text evidence="13">The sequence shown here is derived from an EMBL/GenBank/DDBJ whole genome shotgun (WGS) entry which is preliminary data.</text>
</comment>
<comment type="catalytic activity">
    <reaction evidence="10">
        <text>a 1-acyl-sn-glycero-3-phosphocholine + H2O = sn-glycerol 3-phosphocholine + a fatty acid + H(+)</text>
        <dbReference type="Rhea" id="RHEA:15177"/>
        <dbReference type="ChEBI" id="CHEBI:15377"/>
        <dbReference type="ChEBI" id="CHEBI:15378"/>
        <dbReference type="ChEBI" id="CHEBI:16870"/>
        <dbReference type="ChEBI" id="CHEBI:28868"/>
        <dbReference type="ChEBI" id="CHEBI:58168"/>
        <dbReference type="EC" id="3.1.1.5"/>
    </reaction>
</comment>
<dbReference type="OrthoDB" id="4084751at2759"/>
<dbReference type="GO" id="GO:0004623">
    <property type="term" value="F:phospholipase A2 activity"/>
    <property type="evidence" value="ECO:0007669"/>
    <property type="project" value="TreeGrafter"/>
</dbReference>
<dbReference type="GeneID" id="54778979"/>
<dbReference type="SUPFAM" id="SSF52151">
    <property type="entry name" value="FabD/lysophospholipase-like"/>
    <property type="match status" value="1"/>
</dbReference>
<feature type="chain" id="PRO_5025097849" description="Lysophospholipase" evidence="10">
    <location>
        <begin position="19"/>
        <end position="903"/>
    </location>
</feature>
<comment type="function">
    <text evidence="8">Catalyzes the release of fatty acids from lysophospholipids. Phospholipase B may well contribute to pathogenicity by abetting the fungus in damaging and traversing host cell membranes, processes which likely increase the rapidity of disseminated infection.</text>
</comment>
<dbReference type="Proteomes" id="UP000449547">
    <property type="component" value="Unassembled WGS sequence"/>
</dbReference>
<evidence type="ECO:0000256" key="10">
    <source>
        <dbReference type="RuleBase" id="RU362103"/>
    </source>
</evidence>
<dbReference type="EC" id="3.1.1.5" evidence="2 10"/>
<feature type="compositionally biased region" description="Low complexity" evidence="11">
    <location>
        <begin position="773"/>
        <end position="833"/>
    </location>
</feature>
<feature type="compositionally biased region" description="Low complexity" evidence="11">
    <location>
        <begin position="860"/>
        <end position="878"/>
    </location>
</feature>
<dbReference type="Gene3D" id="3.40.1090.10">
    <property type="entry name" value="Cytosolic phospholipase A2 catalytic domain"/>
    <property type="match status" value="1"/>
</dbReference>
<feature type="region of interest" description="Disordered" evidence="11">
    <location>
        <begin position="128"/>
        <end position="160"/>
    </location>
</feature>
<dbReference type="GO" id="GO:0005829">
    <property type="term" value="C:cytosol"/>
    <property type="evidence" value="ECO:0007669"/>
    <property type="project" value="TreeGrafter"/>
</dbReference>
<dbReference type="GO" id="GO:0004622">
    <property type="term" value="F:phosphatidylcholine lysophospholipase activity"/>
    <property type="evidence" value="ECO:0007669"/>
    <property type="project" value="UniProtKB-EC"/>
</dbReference>
<keyword evidence="5 9" id="KW-0442">Lipid degradation</keyword>
<evidence type="ECO:0000256" key="7">
    <source>
        <dbReference type="ARBA" id="ARBA00023180"/>
    </source>
</evidence>
<reference evidence="13 14" key="1">
    <citation type="submission" date="2019-07" db="EMBL/GenBank/DDBJ databases">
        <title>Genome assembly of two rare yeast pathogens: Diutina rugosa and Trichomonascus ciferrii.</title>
        <authorList>
            <person name="Mixao V."/>
            <person name="Saus E."/>
            <person name="Hansen A."/>
            <person name="Lass-Flor C."/>
            <person name="Gabaldon T."/>
        </authorList>
    </citation>
    <scope>NUCLEOTIDE SEQUENCE [LARGE SCALE GENOMIC DNA]</scope>
    <source>
        <strain evidence="13 14">CBS 613</strain>
    </source>
</reference>
<dbReference type="GO" id="GO:0005783">
    <property type="term" value="C:endoplasmic reticulum"/>
    <property type="evidence" value="ECO:0007669"/>
    <property type="project" value="TreeGrafter"/>
</dbReference>
<dbReference type="EMBL" id="SWFT01000018">
    <property type="protein sequence ID" value="KAA8907916.1"/>
    <property type="molecule type" value="Genomic_DNA"/>
</dbReference>
<feature type="region of interest" description="Disordered" evidence="11">
    <location>
        <begin position="857"/>
        <end position="885"/>
    </location>
</feature>
<dbReference type="InterPro" id="IPR016035">
    <property type="entry name" value="Acyl_Trfase/lysoPLipase"/>
</dbReference>
<organism evidence="13 14">
    <name type="scientific">Diutina rugosa</name>
    <name type="common">Yeast</name>
    <name type="synonym">Candida rugosa</name>
    <dbReference type="NCBI Taxonomy" id="5481"/>
    <lineage>
        <taxon>Eukaryota</taxon>
        <taxon>Fungi</taxon>
        <taxon>Dikarya</taxon>
        <taxon>Ascomycota</taxon>
        <taxon>Saccharomycotina</taxon>
        <taxon>Pichiomycetes</taxon>
        <taxon>Debaryomycetaceae</taxon>
        <taxon>Diutina</taxon>
    </lineage>
</organism>
<dbReference type="FunFam" id="3.40.1090.10:FF:000010">
    <property type="entry name" value="Lysophospholipase"/>
    <property type="match status" value="1"/>
</dbReference>
<feature type="compositionally biased region" description="Low complexity" evidence="11">
    <location>
        <begin position="95"/>
        <end position="114"/>
    </location>
</feature>
<dbReference type="OMA" id="EFDIADW"/>
<evidence type="ECO:0000313" key="13">
    <source>
        <dbReference type="EMBL" id="KAA8907916.1"/>
    </source>
</evidence>
<feature type="domain" description="PLA2c" evidence="12">
    <location>
        <begin position="195"/>
        <end position="743"/>
    </location>
</feature>
<evidence type="ECO:0000256" key="11">
    <source>
        <dbReference type="SAM" id="MobiDB-lite"/>
    </source>
</evidence>
<proteinExistence type="inferred from homology"/>
<dbReference type="PROSITE" id="PS51210">
    <property type="entry name" value="PLA2C"/>
    <property type="match status" value="1"/>
</dbReference>
<keyword evidence="7" id="KW-0325">Glycoprotein</keyword>
<name>A0A642UYM7_DIURU</name>
<evidence type="ECO:0000256" key="2">
    <source>
        <dbReference type="ARBA" id="ARBA00013274"/>
    </source>
</evidence>
<evidence type="ECO:0000256" key="4">
    <source>
        <dbReference type="ARBA" id="ARBA00022801"/>
    </source>
</evidence>
<dbReference type="Pfam" id="PF01735">
    <property type="entry name" value="PLA2_B"/>
    <property type="match status" value="1"/>
</dbReference>
<feature type="region of interest" description="Disordered" evidence="11">
    <location>
        <begin position="48"/>
        <end position="114"/>
    </location>
</feature>
<dbReference type="SMART" id="SM00022">
    <property type="entry name" value="PLAc"/>
    <property type="match status" value="1"/>
</dbReference>
<keyword evidence="4 9" id="KW-0378">Hydrolase</keyword>
<dbReference type="VEuPathDB" id="FungiDB:DIURU_000326"/>
<evidence type="ECO:0000256" key="6">
    <source>
        <dbReference type="ARBA" id="ARBA00023098"/>
    </source>
</evidence>
<evidence type="ECO:0000256" key="8">
    <source>
        <dbReference type="ARBA" id="ARBA00059407"/>
    </source>
</evidence>
<evidence type="ECO:0000259" key="12">
    <source>
        <dbReference type="PROSITE" id="PS51210"/>
    </source>
</evidence>
<feature type="compositionally biased region" description="Polar residues" evidence="11">
    <location>
        <begin position="81"/>
        <end position="94"/>
    </location>
</feature>
<dbReference type="GO" id="GO:0046475">
    <property type="term" value="P:glycerophospholipid catabolic process"/>
    <property type="evidence" value="ECO:0007669"/>
    <property type="project" value="TreeGrafter"/>
</dbReference>
<evidence type="ECO:0000256" key="5">
    <source>
        <dbReference type="ARBA" id="ARBA00022963"/>
    </source>
</evidence>
<feature type="signal peptide" evidence="10">
    <location>
        <begin position="1"/>
        <end position="18"/>
    </location>
</feature>
<evidence type="ECO:0000313" key="14">
    <source>
        <dbReference type="Proteomes" id="UP000449547"/>
    </source>
</evidence>
<dbReference type="GO" id="GO:0005576">
    <property type="term" value="C:extracellular region"/>
    <property type="evidence" value="ECO:0007669"/>
    <property type="project" value="TreeGrafter"/>
</dbReference>
<sequence>MKLGLLTMAALSAAAVAPVPVARDVPNAVPQHQFQERALFDWLFGGSSSSSTNNDNNQASQTSDNGNNNNDNNASQTSDNGNNDNNASQTSDSGNNDNNASQTTSNASSSSSSEGGIAGFFGGLFGGGNKQSSSSEETLSVEGEATSAIDPTNANSVSSGVSASDLKQSFSSNVLFTAGEISSTQSKPYQPYYTQCPQQDIVRKADKIGDDEKQWIAQRQEKTNPKLIEFLEGAGIDNAKELVEQKDRNLSVGLAFSGGGYRAMLAGAGQLLALDDSFNDSKSKGLGGILQGSTYLVGLSGGNWLVGTVSLNDGLSVGDIWSGHSDVWNLEETIFNQGGFNVIEIVKTYTQMGTALDAKDEAGFDTSITDLWGRALSYQFYPEDTREGENVSWSDIRDMESFTNHQMPFPIVVANGRTPGSIIINENSTVFEFNPYEMGTWDHTLGHMIDVKYLGTQMSNGKPVDSNKCVVKFDNGGFIMGTSSSLFNQALVKALQSNLPQALKTVTTKILNKLKLGDIDVANYRPNPFYNLDQANSSRVSNNETLYLVDGGEDNQNIPFYPLIQPYRKVDVILAYDNSADTKQSWPNGTSIASTFQRQFNPQGKGSPFPYAPPVKVFLDEELGTKPVFFGCNASALDDLIGYHDVKDMKNTDIPLVVHIPNHEYSYHSNESTYKMYYSPKEKYSMIQNGFEVSSQGNGTTDKDWKKCVACAIVRRSEERQNKEQSDECKKCFDRYCWNGGAVDAVYDSDFAAYLKSKGKQAPPVSDVFGQNRTASNHTNSSAAAAARHSSVADRSTSIDSSSASGSDSASETSDSASSESSGSDSASTSGSDNNEATTTSNSNIFGGLFGAGANTDSIATGRGSGTATPTAPTKTTTLHTQDQSGGNSLAYSWVLLLLSMLM</sequence>
<dbReference type="PANTHER" id="PTHR10728">
    <property type="entry name" value="CYTOSOLIC PHOSPHOLIPASE A2"/>
    <property type="match status" value="1"/>
</dbReference>